<evidence type="ECO:0000313" key="1">
    <source>
        <dbReference type="EMBL" id="AZL89148.1"/>
    </source>
</evidence>
<sequence>MASTNYKYGCGIKKVQNIIENLMSSLGDSNIYGDDVEDICKNIYDYKSLENIEEISNDQIDNMLKKNDYIKTYQDYCDKVKIRILKYVVIWKINDVFISLSKYTPTELFFTDNNLLLKIAIINHDLTTVKFLLELGLDISIDNYLAFKIIGSVDILDLFFKYNPNIDINMCDDFAIRYAAKKINTSYVHELIKRGANIDACNGEILFFLAKSNYFYDEYESLTNVLKKSNLLDKYGPELIRICIDSEKFKIIKFLVDSGISLNFLTANDIYQIILSGSNEQIKFYYDNGVNFSILNDLVLSISEENNNFVNNLIKYGVDMELIGKYMLTKKLN</sequence>
<name>A0A3S8UWR6_9VIRU</name>
<proteinExistence type="predicted"/>
<dbReference type="RefSeq" id="YP_010788638.1">
    <property type="nucleotide sequence ID" value="NC_075367.1"/>
</dbReference>
<organism evidence="1">
    <name type="scientific">Megavirus baoshan</name>
    <dbReference type="NCBI Taxonomy" id="2496520"/>
    <lineage>
        <taxon>Viruses</taxon>
        <taxon>Varidnaviria</taxon>
        <taxon>Bamfordvirae</taxon>
        <taxon>Nucleocytoviricota</taxon>
        <taxon>Megaviricetes</taxon>
        <taxon>Imitervirales</taxon>
        <taxon>Mimiviridae</taxon>
        <taxon>Megamimivirinae</taxon>
        <taxon>Megavirus</taxon>
        <taxon>Megavirus baoshanense</taxon>
    </lineage>
</organism>
<dbReference type="InterPro" id="IPR002110">
    <property type="entry name" value="Ankyrin_rpt"/>
</dbReference>
<protein>
    <submittedName>
        <fullName evidence="1">Putative ankyrin repeat protein</fullName>
    </submittedName>
</protein>
<dbReference type="EMBL" id="MH046811">
    <property type="protein sequence ID" value="AZL89148.1"/>
    <property type="molecule type" value="Genomic_DNA"/>
</dbReference>
<dbReference type="SUPFAM" id="SSF48403">
    <property type="entry name" value="Ankyrin repeat"/>
    <property type="match status" value="1"/>
</dbReference>
<reference evidence="1" key="1">
    <citation type="submission" date="2018-03" db="EMBL/GenBank/DDBJ databases">
        <title>Draft genome sequences of Megaviruse, new member of the family Mimiviridae isolated from water in Shanghai, China.</title>
        <authorList>
            <person name="Xia Y."/>
        </authorList>
    </citation>
    <scope>NUCLEOTIDE SEQUENCE</scope>
    <source>
        <strain evidence="1">SH</strain>
    </source>
</reference>
<dbReference type="Gene3D" id="1.25.40.20">
    <property type="entry name" value="Ankyrin repeat-containing domain"/>
    <property type="match status" value="1"/>
</dbReference>
<dbReference type="KEGG" id="vg:80525933"/>
<dbReference type="InterPro" id="IPR036770">
    <property type="entry name" value="Ankyrin_rpt-contain_sf"/>
</dbReference>
<dbReference type="GeneID" id="80525933"/>
<dbReference type="SMART" id="SM00248">
    <property type="entry name" value="ANK"/>
    <property type="match status" value="4"/>
</dbReference>
<accession>A0A3S8UWR6</accession>